<dbReference type="PANTHER" id="PTHR15131">
    <property type="entry name" value="SMALL NUCLEAR RNA ACTIVATING COMPLEX, POLYPEPTIDE 1"/>
    <property type="match status" value="1"/>
</dbReference>
<dbReference type="eggNOG" id="KOG4746">
    <property type="taxonomic scope" value="Eukaryota"/>
</dbReference>
<dbReference type="InterPro" id="IPR019188">
    <property type="entry name" value="SNAPC1"/>
</dbReference>
<sequence length="517" mass="60078">MNASGVPTPFMGSGIKQDLHLLFNKFSAIESDKIRDFSDVFRELHFETIFHYRLNPIECLEFSEYLLQNAALYFDKYNEIGDSRSLKNKTTMDKNTLPRLFLNQIIATSFRNDCLVYTSVMPCTIYSQSITYARYRKIQIIFEYNFFQIPVTLAQFEELLTFQKILASKKMLEPLAALKSLLLQKAFRLKLFQSMYDPVTHKKYLSEEELPNYSRKPIEPFSRIKQIQSHQAFGELKYIHNMYTKVNRVFQGLSFKRKLGLTDIQLIDKMNPIEEIQKNLEHHEKELQSVKTKEDESNEKLVESAGSSRSALRSKAYSAGLKHTRQRRHLDPNMEENFKHLTFGQIAQECLEEPSSHLGYPSERPVKRKRRPRTFDSEPLEQLDGHAMAEQVLRDEYAARVKPEPEEEEHKFGLKIGKLGTSGVAKIRAPKRTNVKLIQVKTEPVDNHNTPITASQIDASFKSPEKKRPTLQQDVKPKISNEWANKLHAWTGQVEATDKQLKKLKSQIKLEMVDEDE</sequence>
<keyword evidence="3" id="KW-1185">Reference proteome</keyword>
<dbReference type="OMA" id="GLKHTRQ"/>
<accession>E3MN19</accession>
<dbReference type="GO" id="GO:0019185">
    <property type="term" value="C:snRNA-activating protein complex"/>
    <property type="evidence" value="ECO:0007669"/>
    <property type="project" value="TreeGrafter"/>
</dbReference>
<dbReference type="EMBL" id="DS268458">
    <property type="protein sequence ID" value="EFP05186.1"/>
    <property type="molecule type" value="Genomic_DNA"/>
</dbReference>
<evidence type="ECO:0000256" key="1">
    <source>
        <dbReference type="SAM" id="MobiDB-lite"/>
    </source>
</evidence>
<proteinExistence type="predicted"/>
<dbReference type="AlphaFoldDB" id="E3MN19"/>
<dbReference type="GO" id="GO:0042796">
    <property type="term" value="P:snRNA transcription by RNA polymerase III"/>
    <property type="evidence" value="ECO:0007669"/>
    <property type="project" value="TreeGrafter"/>
</dbReference>
<gene>
    <name evidence="2" type="ORF">CRE_04132</name>
</gene>
<organism evidence="3">
    <name type="scientific">Caenorhabditis remanei</name>
    <name type="common">Caenorhabditis vulgaris</name>
    <dbReference type="NCBI Taxonomy" id="31234"/>
    <lineage>
        <taxon>Eukaryota</taxon>
        <taxon>Metazoa</taxon>
        <taxon>Ecdysozoa</taxon>
        <taxon>Nematoda</taxon>
        <taxon>Chromadorea</taxon>
        <taxon>Rhabditida</taxon>
        <taxon>Rhabditina</taxon>
        <taxon>Rhabditomorpha</taxon>
        <taxon>Rhabditoidea</taxon>
        <taxon>Rhabditidae</taxon>
        <taxon>Peloderinae</taxon>
        <taxon>Caenorhabditis</taxon>
    </lineage>
</organism>
<dbReference type="OrthoDB" id="20127at2759"/>
<name>E3MN19_CAERE</name>
<dbReference type="InParanoid" id="E3MN19"/>
<dbReference type="HOGENOM" id="CLU_577760_0_0_1"/>
<evidence type="ECO:0000313" key="3">
    <source>
        <dbReference type="Proteomes" id="UP000008281"/>
    </source>
</evidence>
<dbReference type="Pfam" id="PF09808">
    <property type="entry name" value="SNAPC1"/>
    <property type="match status" value="2"/>
</dbReference>
<dbReference type="PANTHER" id="PTHR15131:SF3">
    <property type="entry name" value="SNRNA-ACTIVATING PROTEIN COMPLEX SUBUNIT 1"/>
    <property type="match status" value="1"/>
</dbReference>
<feature type="region of interest" description="Disordered" evidence="1">
    <location>
        <begin position="353"/>
        <end position="388"/>
    </location>
</feature>
<evidence type="ECO:0000313" key="2">
    <source>
        <dbReference type="EMBL" id="EFP05186.1"/>
    </source>
</evidence>
<protein>
    <submittedName>
        <fullName evidence="2">Uncharacterized protein</fullName>
    </submittedName>
</protein>
<dbReference type="STRING" id="31234.E3MN19"/>
<dbReference type="FunCoup" id="E3MN19">
    <property type="interactions" value="1586"/>
</dbReference>
<dbReference type="Proteomes" id="UP000008281">
    <property type="component" value="Unassembled WGS sequence"/>
</dbReference>
<feature type="region of interest" description="Disordered" evidence="1">
    <location>
        <begin position="285"/>
        <end position="332"/>
    </location>
</feature>
<dbReference type="GO" id="GO:0043565">
    <property type="term" value="F:sequence-specific DNA binding"/>
    <property type="evidence" value="ECO:0007669"/>
    <property type="project" value="TreeGrafter"/>
</dbReference>
<feature type="compositionally biased region" description="Basic and acidic residues" evidence="1">
    <location>
        <begin position="285"/>
        <end position="302"/>
    </location>
</feature>
<reference evidence="2" key="1">
    <citation type="submission" date="2007-07" db="EMBL/GenBank/DDBJ databases">
        <title>PCAP assembly of the Caenorhabditis remanei genome.</title>
        <authorList>
            <consortium name="The Caenorhabditis remanei Sequencing Consortium"/>
            <person name="Wilson R.K."/>
        </authorList>
    </citation>
    <scope>NUCLEOTIDE SEQUENCE [LARGE SCALE GENOMIC DNA]</scope>
    <source>
        <strain evidence="2">PB4641</strain>
    </source>
</reference>
<dbReference type="GO" id="GO:0042795">
    <property type="term" value="P:snRNA transcription by RNA polymerase II"/>
    <property type="evidence" value="ECO:0007669"/>
    <property type="project" value="TreeGrafter"/>
</dbReference>